<dbReference type="AlphaFoldDB" id="A0A5C3MXK8"/>
<keyword evidence="8" id="KW-1185">Reference proteome</keyword>
<evidence type="ECO:0000256" key="4">
    <source>
        <dbReference type="SAM" id="MobiDB-lite"/>
    </source>
</evidence>
<dbReference type="Gene3D" id="3.40.1210.10">
    <property type="entry name" value="Survival protein SurE-like phosphatase/nucleotidase"/>
    <property type="match status" value="1"/>
</dbReference>
<dbReference type="PANTHER" id="PTHR30457">
    <property type="entry name" value="5'-NUCLEOTIDASE SURE"/>
    <property type="match status" value="1"/>
</dbReference>
<dbReference type="PANTHER" id="PTHR30457:SF0">
    <property type="entry name" value="PHOSPHATASE, PUTATIVE (AFU_ORTHOLOGUE AFUA_4G01070)-RELATED"/>
    <property type="match status" value="1"/>
</dbReference>
<dbReference type="GO" id="GO:0008252">
    <property type="term" value="F:nucleotidase activity"/>
    <property type="evidence" value="ECO:0007669"/>
    <property type="project" value="InterPro"/>
</dbReference>
<keyword evidence="3" id="KW-0378">Hydrolase</keyword>
<dbReference type="InterPro" id="IPR036523">
    <property type="entry name" value="SurE-like_sf"/>
</dbReference>
<evidence type="ECO:0000256" key="5">
    <source>
        <dbReference type="SAM" id="SignalP"/>
    </source>
</evidence>
<dbReference type="OrthoDB" id="4018688at2759"/>
<dbReference type="STRING" id="5364.A0A5C3MXK8"/>
<keyword evidence="2" id="KW-0479">Metal-binding</keyword>
<dbReference type="InterPro" id="IPR002828">
    <property type="entry name" value="SurE-like_Pase/nucleotidase"/>
</dbReference>
<feature type="domain" description="Survival protein SurE-like phosphatase/nucleotidase" evidence="6">
    <location>
        <begin position="36"/>
        <end position="230"/>
    </location>
</feature>
<evidence type="ECO:0000259" key="6">
    <source>
        <dbReference type="Pfam" id="PF01975"/>
    </source>
</evidence>
<evidence type="ECO:0000256" key="1">
    <source>
        <dbReference type="ARBA" id="ARBA00011062"/>
    </source>
</evidence>
<feature type="signal peptide" evidence="5">
    <location>
        <begin position="1"/>
        <end position="24"/>
    </location>
</feature>
<protein>
    <submittedName>
        <fullName evidence="7">Sure-like protein</fullName>
    </submittedName>
</protein>
<reference evidence="7 8" key="1">
    <citation type="journal article" date="2019" name="Nat. Ecol. Evol.">
        <title>Megaphylogeny resolves global patterns of mushroom evolution.</title>
        <authorList>
            <person name="Varga T."/>
            <person name="Krizsan K."/>
            <person name="Foldi C."/>
            <person name="Dima B."/>
            <person name="Sanchez-Garcia M."/>
            <person name="Sanchez-Ramirez S."/>
            <person name="Szollosi G.J."/>
            <person name="Szarkandi J.G."/>
            <person name="Papp V."/>
            <person name="Albert L."/>
            <person name="Andreopoulos W."/>
            <person name="Angelini C."/>
            <person name="Antonin V."/>
            <person name="Barry K.W."/>
            <person name="Bougher N.L."/>
            <person name="Buchanan P."/>
            <person name="Buyck B."/>
            <person name="Bense V."/>
            <person name="Catcheside P."/>
            <person name="Chovatia M."/>
            <person name="Cooper J."/>
            <person name="Damon W."/>
            <person name="Desjardin D."/>
            <person name="Finy P."/>
            <person name="Geml J."/>
            <person name="Haridas S."/>
            <person name="Hughes K."/>
            <person name="Justo A."/>
            <person name="Karasinski D."/>
            <person name="Kautmanova I."/>
            <person name="Kiss B."/>
            <person name="Kocsube S."/>
            <person name="Kotiranta H."/>
            <person name="LaButti K.M."/>
            <person name="Lechner B.E."/>
            <person name="Liimatainen K."/>
            <person name="Lipzen A."/>
            <person name="Lukacs Z."/>
            <person name="Mihaltcheva S."/>
            <person name="Morgado L.N."/>
            <person name="Niskanen T."/>
            <person name="Noordeloos M.E."/>
            <person name="Ohm R.A."/>
            <person name="Ortiz-Santana B."/>
            <person name="Ovrebo C."/>
            <person name="Racz N."/>
            <person name="Riley R."/>
            <person name="Savchenko A."/>
            <person name="Shiryaev A."/>
            <person name="Soop K."/>
            <person name="Spirin V."/>
            <person name="Szebenyi C."/>
            <person name="Tomsovsky M."/>
            <person name="Tulloss R.E."/>
            <person name="Uehling J."/>
            <person name="Grigoriev I.V."/>
            <person name="Vagvolgyi C."/>
            <person name="Papp T."/>
            <person name="Martin F.M."/>
            <person name="Miettinen O."/>
            <person name="Hibbett D.S."/>
            <person name="Nagy L.G."/>
        </authorList>
    </citation>
    <scope>NUCLEOTIDE SEQUENCE [LARGE SCALE GENOMIC DNA]</scope>
    <source>
        <strain evidence="7 8">OMC1185</strain>
    </source>
</reference>
<accession>A0A5C3MXK8</accession>
<sequence>MVVLSPCFAAAGLCVLSAVETVTATPVARQSGFSLLLSNDDGWAEANIRALYEEATTAGYEVLLSAPAENQSGTGSTSVEPTPLTEPGEFDSIPAGSPAEGHNTTDDHIWYVNAHPVDAVQYGVQNLSSTYLGGAPSLILTGPNVGSNLGIVTQFSGTVGAASEGVKLGIPAIAFSGSGGSERSYTELAAGDYSFIYAQASLRLADALVNSGASPLLPSGTALNVNYPDAGAGTDCASADDFKFVLSRVYSVLGLPVDVTTCGSSSLPTESSVVGTDGCYASVSVFNADSKLDAGKSAQQAVLDSLSGILTCLPS</sequence>
<gene>
    <name evidence="7" type="ORF">OE88DRAFT_1632041</name>
</gene>
<keyword evidence="5" id="KW-0732">Signal</keyword>
<dbReference type="GO" id="GO:0046872">
    <property type="term" value="F:metal ion binding"/>
    <property type="evidence" value="ECO:0007669"/>
    <property type="project" value="UniProtKB-KW"/>
</dbReference>
<name>A0A5C3MXK8_9AGAM</name>
<dbReference type="Pfam" id="PF01975">
    <property type="entry name" value="SurE"/>
    <property type="match status" value="1"/>
</dbReference>
<dbReference type="EMBL" id="ML213514">
    <property type="protein sequence ID" value="TFK49920.1"/>
    <property type="molecule type" value="Genomic_DNA"/>
</dbReference>
<dbReference type="Proteomes" id="UP000305948">
    <property type="component" value="Unassembled WGS sequence"/>
</dbReference>
<dbReference type="SUPFAM" id="SSF64167">
    <property type="entry name" value="SurE-like"/>
    <property type="match status" value="1"/>
</dbReference>
<proteinExistence type="inferred from homology"/>
<comment type="similarity">
    <text evidence="1">Belongs to the SurE nucleotidase family.</text>
</comment>
<dbReference type="InterPro" id="IPR030048">
    <property type="entry name" value="SurE"/>
</dbReference>
<evidence type="ECO:0000313" key="8">
    <source>
        <dbReference type="Proteomes" id="UP000305948"/>
    </source>
</evidence>
<evidence type="ECO:0000313" key="7">
    <source>
        <dbReference type="EMBL" id="TFK49920.1"/>
    </source>
</evidence>
<organism evidence="7 8">
    <name type="scientific">Heliocybe sulcata</name>
    <dbReference type="NCBI Taxonomy" id="5364"/>
    <lineage>
        <taxon>Eukaryota</taxon>
        <taxon>Fungi</taxon>
        <taxon>Dikarya</taxon>
        <taxon>Basidiomycota</taxon>
        <taxon>Agaricomycotina</taxon>
        <taxon>Agaricomycetes</taxon>
        <taxon>Gloeophyllales</taxon>
        <taxon>Gloeophyllaceae</taxon>
        <taxon>Heliocybe</taxon>
    </lineage>
</organism>
<feature type="compositionally biased region" description="Polar residues" evidence="4">
    <location>
        <begin position="68"/>
        <end position="80"/>
    </location>
</feature>
<feature type="region of interest" description="Disordered" evidence="4">
    <location>
        <begin position="67"/>
        <end position="87"/>
    </location>
</feature>
<evidence type="ECO:0000256" key="3">
    <source>
        <dbReference type="ARBA" id="ARBA00022801"/>
    </source>
</evidence>
<feature type="chain" id="PRO_5023135915" evidence="5">
    <location>
        <begin position="25"/>
        <end position="315"/>
    </location>
</feature>
<evidence type="ECO:0000256" key="2">
    <source>
        <dbReference type="ARBA" id="ARBA00022723"/>
    </source>
</evidence>